<sequence>PRRDWKRPELSTEGRSLRMSRRPLSEGAAAWRIGSKLAAESWHMATTQTQQSSLERHPDPPAFYSIPAPFLTKWKRQTAVGLELLAEAGNYAAVQRMLQTNPYWTSYHPHAATFLSAVDSMYFRNGVAAATAAGLPVARPVIPRVFMPGMPQNVSPLPPPAH</sequence>
<feature type="region of interest" description="Disordered" evidence="1">
    <location>
        <begin position="1"/>
        <end position="21"/>
    </location>
</feature>
<dbReference type="AlphaFoldDB" id="A0ABD0JZ20"/>
<gene>
    <name evidence="2" type="ORF">BaRGS_00028475</name>
</gene>
<reference evidence="2 3" key="1">
    <citation type="journal article" date="2023" name="Sci. Data">
        <title>Genome assembly of the Korean intertidal mud-creeper Batillaria attramentaria.</title>
        <authorList>
            <person name="Patra A.K."/>
            <person name="Ho P.T."/>
            <person name="Jun S."/>
            <person name="Lee S.J."/>
            <person name="Kim Y."/>
            <person name="Won Y.J."/>
        </authorList>
    </citation>
    <scope>NUCLEOTIDE SEQUENCE [LARGE SCALE GENOMIC DNA]</scope>
    <source>
        <strain evidence="2">Wonlab-2016</strain>
    </source>
</reference>
<dbReference type="EMBL" id="JACVVK020000284">
    <property type="protein sequence ID" value="KAK7480307.1"/>
    <property type="molecule type" value="Genomic_DNA"/>
</dbReference>
<name>A0ABD0JZ20_9CAEN</name>
<protein>
    <submittedName>
        <fullName evidence="2">Uncharacterized protein</fullName>
    </submittedName>
</protein>
<evidence type="ECO:0000313" key="3">
    <source>
        <dbReference type="Proteomes" id="UP001519460"/>
    </source>
</evidence>
<evidence type="ECO:0000256" key="1">
    <source>
        <dbReference type="SAM" id="MobiDB-lite"/>
    </source>
</evidence>
<feature type="non-terminal residue" evidence="2">
    <location>
        <position position="1"/>
    </location>
</feature>
<evidence type="ECO:0000313" key="2">
    <source>
        <dbReference type="EMBL" id="KAK7480307.1"/>
    </source>
</evidence>
<accession>A0ABD0JZ20</accession>
<comment type="caution">
    <text evidence="2">The sequence shown here is derived from an EMBL/GenBank/DDBJ whole genome shotgun (WGS) entry which is preliminary data.</text>
</comment>
<dbReference type="Proteomes" id="UP001519460">
    <property type="component" value="Unassembled WGS sequence"/>
</dbReference>
<proteinExistence type="predicted"/>
<feature type="compositionally biased region" description="Basic and acidic residues" evidence="1">
    <location>
        <begin position="1"/>
        <end position="16"/>
    </location>
</feature>
<keyword evidence="3" id="KW-1185">Reference proteome</keyword>
<organism evidence="2 3">
    <name type="scientific">Batillaria attramentaria</name>
    <dbReference type="NCBI Taxonomy" id="370345"/>
    <lineage>
        <taxon>Eukaryota</taxon>
        <taxon>Metazoa</taxon>
        <taxon>Spiralia</taxon>
        <taxon>Lophotrochozoa</taxon>
        <taxon>Mollusca</taxon>
        <taxon>Gastropoda</taxon>
        <taxon>Caenogastropoda</taxon>
        <taxon>Sorbeoconcha</taxon>
        <taxon>Cerithioidea</taxon>
        <taxon>Batillariidae</taxon>
        <taxon>Batillaria</taxon>
    </lineage>
</organism>